<dbReference type="AlphaFoldDB" id="G4ZVQ1"/>
<dbReference type="GeneID" id="20640473"/>
<proteinExistence type="predicted"/>
<evidence type="ECO:0000313" key="2">
    <source>
        <dbReference type="Proteomes" id="UP000002640"/>
    </source>
</evidence>
<organism evidence="1 2">
    <name type="scientific">Phytophthora sojae (strain P6497)</name>
    <name type="common">Soybean stem and root rot agent</name>
    <name type="synonym">Phytophthora megasperma f. sp. glycines</name>
    <dbReference type="NCBI Taxonomy" id="1094619"/>
    <lineage>
        <taxon>Eukaryota</taxon>
        <taxon>Sar</taxon>
        <taxon>Stramenopiles</taxon>
        <taxon>Oomycota</taxon>
        <taxon>Peronosporomycetes</taxon>
        <taxon>Peronosporales</taxon>
        <taxon>Peronosporaceae</taxon>
        <taxon>Phytophthora</taxon>
    </lineage>
</organism>
<dbReference type="InParanoid" id="G4ZVQ1"/>
<dbReference type="KEGG" id="psoj:PHYSODRAFT_286792"/>
<feature type="non-terminal residue" evidence="1">
    <location>
        <position position="63"/>
    </location>
</feature>
<dbReference type="RefSeq" id="XP_009531848.1">
    <property type="nucleotide sequence ID" value="XM_009533553.1"/>
</dbReference>
<sequence>MNYAGNCVFSALSTYSKEELQRETEGEDAEINPVTLIQLARQIRASILELDNELLRDAIEFIA</sequence>
<dbReference type="InterPro" id="IPR023213">
    <property type="entry name" value="CAT-like_dom_sf"/>
</dbReference>
<dbReference type="Gene3D" id="3.30.559.10">
    <property type="entry name" value="Chloramphenicol acetyltransferase-like domain"/>
    <property type="match status" value="1"/>
</dbReference>
<gene>
    <name evidence="1" type="ORF">PHYSODRAFT_286792</name>
</gene>
<keyword evidence="2" id="KW-1185">Reference proteome</keyword>
<protein>
    <submittedName>
        <fullName evidence="1">Uncharacterized protein</fullName>
    </submittedName>
</protein>
<dbReference type="Proteomes" id="UP000002640">
    <property type="component" value="Unassembled WGS sequence"/>
</dbReference>
<reference evidence="1 2" key="1">
    <citation type="journal article" date="2006" name="Science">
        <title>Phytophthora genome sequences uncover evolutionary origins and mechanisms of pathogenesis.</title>
        <authorList>
            <person name="Tyler B.M."/>
            <person name="Tripathy S."/>
            <person name="Zhang X."/>
            <person name="Dehal P."/>
            <person name="Jiang R.H."/>
            <person name="Aerts A."/>
            <person name="Arredondo F.D."/>
            <person name="Baxter L."/>
            <person name="Bensasson D."/>
            <person name="Beynon J.L."/>
            <person name="Chapman J."/>
            <person name="Damasceno C.M."/>
            <person name="Dorrance A.E."/>
            <person name="Dou D."/>
            <person name="Dickerman A.W."/>
            <person name="Dubchak I.L."/>
            <person name="Garbelotto M."/>
            <person name="Gijzen M."/>
            <person name="Gordon S.G."/>
            <person name="Govers F."/>
            <person name="Grunwald N.J."/>
            <person name="Huang W."/>
            <person name="Ivors K.L."/>
            <person name="Jones R.W."/>
            <person name="Kamoun S."/>
            <person name="Krampis K."/>
            <person name="Lamour K.H."/>
            <person name="Lee M.K."/>
            <person name="McDonald W.H."/>
            <person name="Medina M."/>
            <person name="Meijer H.J."/>
            <person name="Nordberg E.K."/>
            <person name="Maclean D.J."/>
            <person name="Ospina-Giraldo M.D."/>
            <person name="Morris P.F."/>
            <person name="Phuntumart V."/>
            <person name="Putnam N.H."/>
            <person name="Rash S."/>
            <person name="Rose J.K."/>
            <person name="Sakihama Y."/>
            <person name="Salamov A.A."/>
            <person name="Savidor A."/>
            <person name="Scheuring C.F."/>
            <person name="Smith B.M."/>
            <person name="Sobral B.W."/>
            <person name="Terry A."/>
            <person name="Torto-Alalibo T.A."/>
            <person name="Win J."/>
            <person name="Xu Z."/>
            <person name="Zhang H."/>
            <person name="Grigoriev I.V."/>
            <person name="Rokhsar D.S."/>
            <person name="Boore J.L."/>
        </authorList>
    </citation>
    <scope>NUCLEOTIDE SEQUENCE [LARGE SCALE GENOMIC DNA]</scope>
    <source>
        <strain evidence="1 2">P6497</strain>
    </source>
</reference>
<name>G4ZVQ1_PHYSP</name>
<dbReference type="EMBL" id="JH159157">
    <property type="protein sequence ID" value="EGZ11515.1"/>
    <property type="molecule type" value="Genomic_DNA"/>
</dbReference>
<evidence type="ECO:0000313" key="1">
    <source>
        <dbReference type="EMBL" id="EGZ11515.1"/>
    </source>
</evidence>
<accession>G4ZVQ1</accession>